<dbReference type="HOGENOM" id="CLU_024469_1_0_1"/>
<protein>
    <submittedName>
        <fullName evidence="1">Uncharacterized protein C18B11.03c</fullName>
    </submittedName>
</protein>
<dbReference type="GO" id="GO:0008080">
    <property type="term" value="F:N-acetyltransferase activity"/>
    <property type="evidence" value="ECO:0007669"/>
    <property type="project" value="TreeGrafter"/>
</dbReference>
<dbReference type="EMBL" id="JPOX01000002">
    <property type="protein sequence ID" value="KFX52866.1"/>
    <property type="molecule type" value="Genomic_DNA"/>
</dbReference>
<accession>A0A093W1X7</accession>
<organism evidence="1">
    <name type="scientific">Talaromyces marneffei PM1</name>
    <dbReference type="NCBI Taxonomy" id="1077442"/>
    <lineage>
        <taxon>Eukaryota</taxon>
        <taxon>Fungi</taxon>
        <taxon>Dikarya</taxon>
        <taxon>Ascomycota</taxon>
        <taxon>Pezizomycotina</taxon>
        <taxon>Eurotiomycetes</taxon>
        <taxon>Eurotiomycetidae</taxon>
        <taxon>Eurotiales</taxon>
        <taxon>Trichocomaceae</taxon>
        <taxon>Talaromyces</taxon>
        <taxon>Talaromyces sect. Talaromyces</taxon>
    </lineage>
</organism>
<sequence length="456" mass="49742">MVHQRLASPYEKRLAIREDLGYFHTGSVGAVYEFADGSFQVNSARSFAPALKSCIAMFPQMAMIMKGKDTKEPFWELVPSLNLDDHISVIDKQVVDEDDETAAIERALPSIVDQRFTDPSVPPWRIVILPFTSGSKSRCFIAYVSSHSTADGVSGYFFHRKFLEALQKPVDSQSNNPTVVIPDIPLPEAFDTPERFPISPEFMKSLATTRVVDENTWTGSPVFLGPNGLQTGVKIIEIGASQVKGALNASRAHGTKLTGLLHKLVVRALTKALPGDEFTNFVSQTAVDLRMANGTPLIWGNCVSGLSYSHPRIDPSKPISDKTWADAKSLTEKLSECSSKLEDQMIGMIRFVPDHAASMMQKLGGPRDASFALSNINAFDGVIEKSICKITKFLMTTSAAVHSAPFTFCIASVKGGNLICVVTWQKAALGCPLEDEATLLDNISSSIKNDFENMSA</sequence>
<name>A0A093W1X7_TALMA</name>
<dbReference type="Pfam" id="PF07247">
    <property type="entry name" value="AATase"/>
    <property type="match status" value="1"/>
</dbReference>
<evidence type="ECO:0000313" key="1">
    <source>
        <dbReference type="EMBL" id="KFX52866.1"/>
    </source>
</evidence>
<dbReference type="PANTHER" id="PTHR28037">
    <property type="entry name" value="ALCOHOL O-ACETYLTRANSFERASE 1-RELATED"/>
    <property type="match status" value="1"/>
</dbReference>
<dbReference type="InterPro" id="IPR052058">
    <property type="entry name" value="Alcohol_O-acetyltransferase"/>
</dbReference>
<dbReference type="eggNOG" id="ENOG502RC91">
    <property type="taxonomic scope" value="Eukaryota"/>
</dbReference>
<reference evidence="1" key="1">
    <citation type="journal article" date="2014" name="PLoS Genet.">
        <title>Signature Gene Expression Reveals Novel Clues to the Molecular Mechanisms of Dimorphic Transition in Penicillium marneffei.</title>
        <authorList>
            <person name="Yang E."/>
            <person name="Wang G."/>
            <person name="Cai J."/>
            <person name="Woo P.C."/>
            <person name="Lau S.K."/>
            <person name="Yuen K.-Y."/>
            <person name="Chow W.-N."/>
            <person name="Lin X."/>
        </authorList>
    </citation>
    <scope>NUCLEOTIDE SEQUENCE [LARGE SCALE GENOMIC DNA]</scope>
    <source>
        <strain evidence="1">PM1</strain>
    </source>
</reference>
<dbReference type="AlphaFoldDB" id="A0A093W1X7"/>
<dbReference type="InterPro" id="IPR010828">
    <property type="entry name" value="Atf2/Sli1-like"/>
</dbReference>
<comment type="caution">
    <text evidence="1">The sequence shown here is derived from an EMBL/GenBank/DDBJ whole genome shotgun (WGS) entry which is preliminary data.</text>
</comment>
<dbReference type="PANTHER" id="PTHR28037:SF1">
    <property type="entry name" value="ALCOHOL O-ACETYLTRANSFERASE 1-RELATED"/>
    <property type="match status" value="1"/>
</dbReference>
<gene>
    <name evidence="1" type="ORF">GQ26_0022570</name>
</gene>
<proteinExistence type="predicted"/>